<dbReference type="AlphaFoldDB" id="A0A8S9US21"/>
<evidence type="ECO:0000313" key="3">
    <source>
        <dbReference type="Proteomes" id="UP000704712"/>
    </source>
</evidence>
<evidence type="ECO:0000256" key="1">
    <source>
        <dbReference type="SAM" id="MobiDB-lite"/>
    </source>
</evidence>
<dbReference type="Proteomes" id="UP000704712">
    <property type="component" value="Unassembled WGS sequence"/>
</dbReference>
<comment type="caution">
    <text evidence="2">The sequence shown here is derived from an EMBL/GenBank/DDBJ whole genome shotgun (WGS) entry which is preliminary data.</text>
</comment>
<organism evidence="2 3">
    <name type="scientific">Phytophthora infestans</name>
    <name type="common">Potato late blight agent</name>
    <name type="synonym">Botrytis infestans</name>
    <dbReference type="NCBI Taxonomy" id="4787"/>
    <lineage>
        <taxon>Eukaryota</taxon>
        <taxon>Sar</taxon>
        <taxon>Stramenopiles</taxon>
        <taxon>Oomycota</taxon>
        <taxon>Peronosporomycetes</taxon>
        <taxon>Peronosporales</taxon>
        <taxon>Peronosporaceae</taxon>
        <taxon>Phytophthora</taxon>
    </lineage>
</organism>
<name>A0A8S9US21_PHYIN</name>
<dbReference type="EMBL" id="JAACNO010001059">
    <property type="protein sequence ID" value="KAF4143253.1"/>
    <property type="molecule type" value="Genomic_DNA"/>
</dbReference>
<accession>A0A8S9US21</accession>
<evidence type="ECO:0000313" key="2">
    <source>
        <dbReference type="EMBL" id="KAF4143253.1"/>
    </source>
</evidence>
<feature type="region of interest" description="Disordered" evidence="1">
    <location>
        <begin position="30"/>
        <end position="78"/>
    </location>
</feature>
<gene>
    <name evidence="2" type="ORF">GN958_ATG07614</name>
</gene>
<proteinExistence type="predicted"/>
<protein>
    <submittedName>
        <fullName evidence="2">Uncharacterized protein</fullName>
    </submittedName>
</protein>
<reference evidence="2" key="1">
    <citation type="submission" date="2020-03" db="EMBL/GenBank/DDBJ databases">
        <title>Hybrid Assembly of Korean Phytophthora infestans isolates.</title>
        <authorList>
            <person name="Prokchorchik M."/>
            <person name="Lee Y."/>
            <person name="Seo J."/>
            <person name="Cho J.-H."/>
            <person name="Park Y.-E."/>
            <person name="Jang D.-C."/>
            <person name="Im J.-S."/>
            <person name="Choi J.-G."/>
            <person name="Park H.-J."/>
            <person name="Lee G.-B."/>
            <person name="Lee Y.-G."/>
            <person name="Hong S.-Y."/>
            <person name="Cho K."/>
            <person name="Sohn K.H."/>
        </authorList>
    </citation>
    <scope>NUCLEOTIDE SEQUENCE</scope>
    <source>
        <strain evidence="2">KR_2_A2</strain>
    </source>
</reference>
<sequence length="78" mass="7859">MGVVQVITSRQEDTMSQSVASASYVESTQVCPDQSGSVGSETGTDGGEVVSFGSETGATGGELVSDENETGTHGDELV</sequence>
<feature type="compositionally biased region" description="Polar residues" evidence="1">
    <location>
        <begin position="30"/>
        <end position="43"/>
    </location>
</feature>